<keyword evidence="1" id="KW-0732">Signal</keyword>
<protein>
    <recommendedName>
        <fullName evidence="4">Secreted protein</fullName>
    </recommendedName>
</protein>
<name>A0A0E0K5Q5_ORYPU</name>
<proteinExistence type="predicted"/>
<reference evidence="2" key="1">
    <citation type="submission" date="2015-04" db="UniProtKB">
        <authorList>
            <consortium name="EnsemblPlants"/>
        </authorList>
    </citation>
    <scope>IDENTIFICATION</scope>
</reference>
<feature type="signal peptide" evidence="1">
    <location>
        <begin position="1"/>
        <end position="18"/>
    </location>
</feature>
<accession>A0A0E0K5Q5</accession>
<dbReference type="Proteomes" id="UP000026962">
    <property type="component" value="Chromosome 2"/>
</dbReference>
<evidence type="ECO:0008006" key="4">
    <source>
        <dbReference type="Google" id="ProtNLM"/>
    </source>
</evidence>
<dbReference type="HOGENOM" id="CLU_2926694_0_0_1"/>
<dbReference type="AlphaFoldDB" id="A0A0E0K5Q5"/>
<evidence type="ECO:0000256" key="1">
    <source>
        <dbReference type="SAM" id="SignalP"/>
    </source>
</evidence>
<organism evidence="2">
    <name type="scientific">Oryza punctata</name>
    <name type="common">Red rice</name>
    <dbReference type="NCBI Taxonomy" id="4537"/>
    <lineage>
        <taxon>Eukaryota</taxon>
        <taxon>Viridiplantae</taxon>
        <taxon>Streptophyta</taxon>
        <taxon>Embryophyta</taxon>
        <taxon>Tracheophyta</taxon>
        <taxon>Spermatophyta</taxon>
        <taxon>Magnoliopsida</taxon>
        <taxon>Liliopsida</taxon>
        <taxon>Poales</taxon>
        <taxon>Poaceae</taxon>
        <taxon>BOP clade</taxon>
        <taxon>Oryzoideae</taxon>
        <taxon>Oryzeae</taxon>
        <taxon>Oryzinae</taxon>
        <taxon>Oryza</taxon>
    </lineage>
</organism>
<dbReference type="Gramene" id="OPUNC02G31430.1">
    <property type="protein sequence ID" value="OPUNC02G31430.1"/>
    <property type="gene ID" value="OPUNC02G31430"/>
</dbReference>
<evidence type="ECO:0000313" key="2">
    <source>
        <dbReference type="EnsemblPlants" id="OPUNC02G31430.1"/>
    </source>
</evidence>
<evidence type="ECO:0000313" key="3">
    <source>
        <dbReference type="Proteomes" id="UP000026962"/>
    </source>
</evidence>
<feature type="chain" id="PRO_5002364872" description="Secreted protein" evidence="1">
    <location>
        <begin position="19"/>
        <end position="61"/>
    </location>
</feature>
<reference evidence="2" key="2">
    <citation type="submission" date="2018-05" db="EMBL/GenBank/DDBJ databases">
        <title>OpunRS2 (Oryza punctata Reference Sequence Version 2).</title>
        <authorList>
            <person name="Zhang J."/>
            <person name="Kudrna D."/>
            <person name="Lee S."/>
            <person name="Talag J."/>
            <person name="Welchert J."/>
            <person name="Wing R.A."/>
        </authorList>
    </citation>
    <scope>NUCLEOTIDE SEQUENCE [LARGE SCALE GENOMIC DNA]</scope>
</reference>
<sequence length="61" mass="6441">MGSILLLCVGSFYIGGGGHDLCPGRFYISPLFTDSLNVASATNHHRRACGPLLCAIGTMRT</sequence>
<keyword evidence="3" id="KW-1185">Reference proteome</keyword>
<dbReference type="EnsemblPlants" id="OPUNC02G31430.1">
    <property type="protein sequence ID" value="OPUNC02G31430.1"/>
    <property type="gene ID" value="OPUNC02G31430"/>
</dbReference>